<keyword evidence="3" id="KW-1185">Reference proteome</keyword>
<dbReference type="InterPro" id="IPR001845">
    <property type="entry name" value="HTH_ArsR_DNA-bd_dom"/>
</dbReference>
<feature type="domain" description="HTH arsR-type" evidence="1">
    <location>
        <begin position="12"/>
        <end position="109"/>
    </location>
</feature>
<dbReference type="SUPFAM" id="SSF46785">
    <property type="entry name" value="Winged helix' DNA-binding domain"/>
    <property type="match status" value="1"/>
</dbReference>
<evidence type="ECO:0000259" key="1">
    <source>
        <dbReference type="PROSITE" id="PS50987"/>
    </source>
</evidence>
<dbReference type="EMBL" id="FOZX01000005">
    <property type="protein sequence ID" value="SFS81450.1"/>
    <property type="molecule type" value="Genomic_DNA"/>
</dbReference>
<evidence type="ECO:0000313" key="3">
    <source>
        <dbReference type="Proteomes" id="UP000198852"/>
    </source>
</evidence>
<dbReference type="PROSITE" id="PS50987">
    <property type="entry name" value="HTH_ARSR_2"/>
    <property type="match status" value="1"/>
</dbReference>
<organism evidence="2 3">
    <name type="scientific">Saccharopolyspora flava</name>
    <dbReference type="NCBI Taxonomy" id="95161"/>
    <lineage>
        <taxon>Bacteria</taxon>
        <taxon>Bacillati</taxon>
        <taxon>Actinomycetota</taxon>
        <taxon>Actinomycetes</taxon>
        <taxon>Pseudonocardiales</taxon>
        <taxon>Pseudonocardiaceae</taxon>
        <taxon>Saccharopolyspora</taxon>
    </lineage>
</organism>
<accession>A0A1I6SX20</accession>
<dbReference type="Gene3D" id="1.10.10.10">
    <property type="entry name" value="Winged helix-like DNA-binding domain superfamily/Winged helix DNA-binding domain"/>
    <property type="match status" value="1"/>
</dbReference>
<name>A0A1I6SX20_9PSEU</name>
<dbReference type="SMART" id="SM00418">
    <property type="entry name" value="HTH_ARSR"/>
    <property type="match status" value="1"/>
</dbReference>
<dbReference type="STRING" id="95161.SAMN05660874_03506"/>
<dbReference type="Pfam" id="PF12840">
    <property type="entry name" value="HTH_20"/>
    <property type="match status" value="1"/>
</dbReference>
<proteinExistence type="predicted"/>
<dbReference type="AlphaFoldDB" id="A0A1I6SX20"/>
<dbReference type="GO" id="GO:0003700">
    <property type="term" value="F:DNA-binding transcription factor activity"/>
    <property type="evidence" value="ECO:0007669"/>
    <property type="project" value="InterPro"/>
</dbReference>
<evidence type="ECO:0000313" key="2">
    <source>
        <dbReference type="EMBL" id="SFS81450.1"/>
    </source>
</evidence>
<reference evidence="3" key="1">
    <citation type="submission" date="2016-10" db="EMBL/GenBank/DDBJ databases">
        <authorList>
            <person name="Varghese N."/>
            <person name="Submissions S."/>
        </authorList>
    </citation>
    <scope>NUCLEOTIDE SEQUENCE [LARGE SCALE GENOMIC DNA]</scope>
    <source>
        <strain evidence="3">DSM 44771</strain>
    </source>
</reference>
<dbReference type="OrthoDB" id="7945987at2"/>
<dbReference type="Proteomes" id="UP000198852">
    <property type="component" value="Unassembled WGS sequence"/>
</dbReference>
<dbReference type="CDD" id="cd00090">
    <property type="entry name" value="HTH_ARSR"/>
    <property type="match status" value="1"/>
</dbReference>
<dbReference type="InterPro" id="IPR011991">
    <property type="entry name" value="ArsR-like_HTH"/>
</dbReference>
<dbReference type="RefSeq" id="WP_093419050.1">
    <property type="nucleotide sequence ID" value="NZ_FOZX01000005.1"/>
</dbReference>
<protein>
    <submittedName>
        <fullName evidence="2">Helix-turn-helix domain-containing protein</fullName>
    </submittedName>
</protein>
<sequence length="198" mass="22414">MSDQQPRPHIRPIFGEYYGYPKQLRALAHPLRVRLLGALRTDGPATATDLARRFGENSANTSWHLRQLAEAGLVADDTERGNRRERWWRAAQDVTSLDAAALSQDPDLAGSLSTYLHAINTVHHDQVGTYVATMTDHPPHWRAAADLSDLRLWLTAAETTELGEQIAALVQRYRRPRRDGDTEVTVHWHLLPRPHPRS</sequence>
<dbReference type="InterPro" id="IPR036388">
    <property type="entry name" value="WH-like_DNA-bd_sf"/>
</dbReference>
<gene>
    <name evidence="2" type="ORF">SAMN05660874_03506</name>
</gene>
<dbReference type="InterPro" id="IPR036390">
    <property type="entry name" value="WH_DNA-bd_sf"/>
</dbReference>